<dbReference type="RefSeq" id="WP_112342654.1">
    <property type="nucleotide sequence ID" value="NZ_QMKK01000038.1"/>
</dbReference>
<dbReference type="Proteomes" id="UP000251205">
    <property type="component" value="Unassembled WGS sequence"/>
</dbReference>
<sequence>MRTTVAIDDKLLADAREVTGLAETSAILREALKALVEREAAKTLIRLGGTEPNITAPPRRQLGVE</sequence>
<protein>
    <submittedName>
        <fullName evidence="1">Type II toxin-antitoxin system VapB family antitoxin</fullName>
    </submittedName>
</protein>
<proteinExistence type="predicted"/>
<organism evidence="1 2">
    <name type="scientific">Rhizobium tropici</name>
    <dbReference type="NCBI Taxonomy" id="398"/>
    <lineage>
        <taxon>Bacteria</taxon>
        <taxon>Pseudomonadati</taxon>
        <taxon>Pseudomonadota</taxon>
        <taxon>Alphaproteobacteria</taxon>
        <taxon>Hyphomicrobiales</taxon>
        <taxon>Rhizobiaceae</taxon>
        <taxon>Rhizobium/Agrobacterium group</taxon>
        <taxon>Rhizobium</taxon>
    </lineage>
</organism>
<dbReference type="InterPro" id="IPR019239">
    <property type="entry name" value="VapB_antitoxin"/>
</dbReference>
<name>A0A329YB05_RHITR</name>
<dbReference type="AlphaFoldDB" id="A0A329YB05"/>
<evidence type="ECO:0000313" key="2">
    <source>
        <dbReference type="Proteomes" id="UP000251205"/>
    </source>
</evidence>
<dbReference type="OrthoDB" id="129867at2"/>
<accession>A0A329YB05</accession>
<comment type="caution">
    <text evidence="1">The sequence shown here is derived from an EMBL/GenBank/DDBJ whole genome shotgun (WGS) entry which is preliminary data.</text>
</comment>
<dbReference type="Pfam" id="PF09957">
    <property type="entry name" value="VapB_antitoxin"/>
    <property type="match status" value="1"/>
</dbReference>
<dbReference type="EMBL" id="QMKK01000038">
    <property type="protein sequence ID" value="RAX40533.1"/>
    <property type="molecule type" value="Genomic_DNA"/>
</dbReference>
<evidence type="ECO:0000313" key="1">
    <source>
        <dbReference type="EMBL" id="RAX40533.1"/>
    </source>
</evidence>
<reference evidence="1 2" key="1">
    <citation type="submission" date="2018-06" db="EMBL/GenBank/DDBJ databases">
        <title>Whole Genome Sequence of an efficient microsymbiont, Rhizobium tropici.</title>
        <authorList>
            <person name="Srinivasan R."/>
            <person name="Singh H.V."/>
            <person name="Srivastava R."/>
            <person name="Kumari B."/>
            <person name="Radhakrishna A."/>
        </authorList>
    </citation>
    <scope>NUCLEOTIDE SEQUENCE [LARGE SCALE GENOMIC DNA]</scope>
    <source>
        <strain evidence="1 2">IGFRI Rhizo-19</strain>
    </source>
</reference>
<gene>
    <name evidence="1" type="ORF">DQ393_15470</name>
</gene>